<protein>
    <submittedName>
        <fullName evidence="2">Uncharacterized protein</fullName>
    </submittedName>
</protein>
<organism evidence="2 3">
    <name type="scientific">Paenibacillus terricola</name>
    <dbReference type="NCBI Taxonomy" id="2763503"/>
    <lineage>
        <taxon>Bacteria</taxon>
        <taxon>Bacillati</taxon>
        <taxon>Bacillota</taxon>
        <taxon>Bacilli</taxon>
        <taxon>Bacillales</taxon>
        <taxon>Paenibacillaceae</taxon>
        <taxon>Paenibacillus</taxon>
    </lineage>
</organism>
<feature type="transmembrane region" description="Helical" evidence="1">
    <location>
        <begin position="6"/>
        <end position="24"/>
    </location>
</feature>
<dbReference type="Proteomes" id="UP000609346">
    <property type="component" value="Unassembled WGS sequence"/>
</dbReference>
<name>A0ABR8MY18_9BACL</name>
<comment type="caution">
    <text evidence="2">The sequence shown here is derived from an EMBL/GenBank/DDBJ whole genome shotgun (WGS) entry which is preliminary data.</text>
</comment>
<keyword evidence="1" id="KW-0472">Membrane</keyword>
<dbReference type="RefSeq" id="WP_191204460.1">
    <property type="nucleotide sequence ID" value="NZ_JACXZA010000003.1"/>
</dbReference>
<evidence type="ECO:0000256" key="1">
    <source>
        <dbReference type="SAM" id="Phobius"/>
    </source>
</evidence>
<accession>A0ABR8MY18</accession>
<evidence type="ECO:0000313" key="2">
    <source>
        <dbReference type="EMBL" id="MBD3920221.1"/>
    </source>
</evidence>
<dbReference type="EMBL" id="JACXZA010000003">
    <property type="protein sequence ID" value="MBD3920221.1"/>
    <property type="molecule type" value="Genomic_DNA"/>
</dbReference>
<gene>
    <name evidence="2" type="ORF">H8B09_15755</name>
</gene>
<sequence length="209" mass="23286">MQVLKAIGTFVITIAVTLAVVQWLPVKGEGTTVVHAPRTNESTSRASSLEQPDGLIVDGLKLQQQGYYTNSDFTYDLIMSRYGPVKFVTAERSDNGYDELKFIIVDEKENIVDELPDFIGESYGRFDHVSHVYMRDVNGDALKDVIVIAQYKTGDEKSGAVDLPVTGVYFQTEDGFTSVASIDEELNEKGITNNVAEVLMYLKRMQLDK</sequence>
<keyword evidence="3" id="KW-1185">Reference proteome</keyword>
<evidence type="ECO:0000313" key="3">
    <source>
        <dbReference type="Proteomes" id="UP000609346"/>
    </source>
</evidence>
<reference evidence="2 3" key="1">
    <citation type="submission" date="2020-09" db="EMBL/GenBank/DDBJ databases">
        <title>Paenibacillus sp. strain PR3 16S rRNA gene Genome sequencing and assembly.</title>
        <authorList>
            <person name="Kim J."/>
        </authorList>
    </citation>
    <scope>NUCLEOTIDE SEQUENCE [LARGE SCALE GENOMIC DNA]</scope>
    <source>
        <strain evidence="2 3">PR3</strain>
    </source>
</reference>
<keyword evidence="1" id="KW-1133">Transmembrane helix</keyword>
<keyword evidence="1" id="KW-0812">Transmembrane</keyword>
<proteinExistence type="predicted"/>